<proteinExistence type="inferred from homology"/>
<dbReference type="EMBL" id="LGHB01000037">
    <property type="protein sequence ID" value="KUK95182.1"/>
    <property type="molecule type" value="Genomic_DNA"/>
</dbReference>
<dbReference type="InterPro" id="IPR007197">
    <property type="entry name" value="rSAM"/>
</dbReference>
<accession>A0A117MBP4</accession>
<comment type="catalytic activity">
    <reaction evidence="8">
        <text>6-carboxy-5,6,7,8-tetrahydropterin + H(+) = 7-carboxy-7-carbaguanine + NH4(+)</text>
        <dbReference type="Rhea" id="RHEA:27974"/>
        <dbReference type="ChEBI" id="CHEBI:15378"/>
        <dbReference type="ChEBI" id="CHEBI:28938"/>
        <dbReference type="ChEBI" id="CHEBI:61032"/>
        <dbReference type="ChEBI" id="CHEBI:61036"/>
        <dbReference type="EC" id="4.3.99.3"/>
    </reaction>
</comment>
<keyword evidence="2 8" id="KW-0949">S-adenosyl-L-methionine</keyword>
<feature type="domain" description="Radical SAM core" evidence="9">
    <location>
        <begin position="25"/>
        <end position="255"/>
    </location>
</feature>
<sequence length="255" mass="28315">MTPQSIDEIGFLGEIFSSFQGEGPLIGRRQIFVRTAGCNLNCSYCDSPKFRRDVKFCGVEDPSVPGRLRQAKNPINLNWTMDQVLALWTIGTHSVSITGGEPLCQPQFVEALAMSCSEENLPVYLETNGFSRSRFSRLIDWIDFAAVDIKLPSHRACPTHEWSCLVENELACIEGACRAGIATIAKAVILDSTSMEEIEQLCRRLEGLEVAFVLQPASGRGRPVPERLMRLHEVASEHLREVVAIPQAHKMMGVL</sequence>
<dbReference type="GO" id="GO:0051539">
    <property type="term" value="F:4 iron, 4 sulfur cluster binding"/>
    <property type="evidence" value="ECO:0007669"/>
    <property type="project" value="UniProtKB-UniRule"/>
</dbReference>
<evidence type="ECO:0000256" key="7">
    <source>
        <dbReference type="ARBA" id="ARBA00023239"/>
    </source>
</evidence>
<dbReference type="PROSITE" id="PS51918">
    <property type="entry name" value="RADICAL_SAM"/>
    <property type="match status" value="1"/>
</dbReference>
<organism evidence="11 12">
    <name type="scientific">Methanothrix harundinacea</name>
    <dbReference type="NCBI Taxonomy" id="301375"/>
    <lineage>
        <taxon>Archaea</taxon>
        <taxon>Methanobacteriati</taxon>
        <taxon>Methanobacteriota</taxon>
        <taxon>Stenosarchaea group</taxon>
        <taxon>Methanomicrobia</taxon>
        <taxon>Methanotrichales</taxon>
        <taxon>Methanotrichaceae</taxon>
        <taxon>Methanothrix</taxon>
    </lineage>
</organism>
<evidence type="ECO:0000256" key="4">
    <source>
        <dbReference type="ARBA" id="ARBA00022842"/>
    </source>
</evidence>
<dbReference type="PANTHER" id="PTHR42836:SF1">
    <property type="entry name" value="7-CARBOXY-7-DEAZAGUANINE SYNTHASE"/>
    <property type="match status" value="1"/>
</dbReference>
<comment type="caution">
    <text evidence="11">The sequence shown here is derived from an EMBL/GenBank/DDBJ whole genome shotgun (WGS) entry which is preliminary data.</text>
</comment>
<evidence type="ECO:0000256" key="1">
    <source>
        <dbReference type="ARBA" id="ARBA00022485"/>
    </source>
</evidence>
<comment type="subunit">
    <text evidence="8">Homodimer.</text>
</comment>
<comment type="cofactor">
    <cofactor evidence="8">
        <name>Mg(2+)</name>
        <dbReference type="ChEBI" id="CHEBI:18420"/>
    </cofactor>
</comment>
<evidence type="ECO:0000256" key="6">
    <source>
        <dbReference type="ARBA" id="ARBA00023014"/>
    </source>
</evidence>
<feature type="binding site" evidence="8">
    <location>
        <begin position="19"/>
        <end position="21"/>
    </location>
    <ligand>
        <name>substrate</name>
    </ligand>
</feature>
<dbReference type="GO" id="GO:1904047">
    <property type="term" value="F:S-adenosyl-L-methionine binding"/>
    <property type="evidence" value="ECO:0007669"/>
    <property type="project" value="UniProtKB-UniRule"/>
</dbReference>
<dbReference type="GO" id="GO:0016840">
    <property type="term" value="F:carbon-nitrogen lyase activity"/>
    <property type="evidence" value="ECO:0007669"/>
    <property type="project" value="UniProtKB-UniRule"/>
</dbReference>
<dbReference type="GO" id="GO:0000287">
    <property type="term" value="F:magnesium ion binding"/>
    <property type="evidence" value="ECO:0007669"/>
    <property type="project" value="UniProtKB-UniRule"/>
</dbReference>
<comment type="cofactor">
    <cofactor evidence="8">
        <name>[4Fe-4S] cluster</name>
        <dbReference type="ChEBI" id="CHEBI:49883"/>
    </cofactor>
    <text evidence="8">Binds 1 [4Fe-4S] cluster. The cluster is coordinated with 3 cysteines and an exchangeable S-adenosyl-L-methionine.</text>
</comment>
<evidence type="ECO:0000313" key="13">
    <source>
        <dbReference type="Proteomes" id="UP000057043"/>
    </source>
</evidence>
<feature type="binding site" evidence="8">
    <location>
        <position position="42"/>
    </location>
    <ligand>
        <name>[4Fe-4S] cluster</name>
        <dbReference type="ChEBI" id="CHEBI:49883"/>
        <note>4Fe-4S-S-AdoMet</note>
    </ligand>
</feature>
<dbReference type="Gene3D" id="3.20.20.70">
    <property type="entry name" value="Aldolase class I"/>
    <property type="match status" value="1"/>
</dbReference>
<dbReference type="AlphaFoldDB" id="A0A117MBP4"/>
<comment type="cofactor">
    <cofactor evidence="8">
        <name>S-adenosyl-L-methionine</name>
        <dbReference type="ChEBI" id="CHEBI:59789"/>
    </cofactor>
    <text evidence="8">Binds 1 S-adenosyl-L-methionine per subunit.</text>
</comment>
<evidence type="ECO:0000256" key="5">
    <source>
        <dbReference type="ARBA" id="ARBA00023004"/>
    </source>
</evidence>
<dbReference type="SUPFAM" id="SSF102114">
    <property type="entry name" value="Radical SAM enzymes"/>
    <property type="match status" value="1"/>
</dbReference>
<feature type="binding site" evidence="8">
    <location>
        <position position="98"/>
    </location>
    <ligand>
        <name>substrate</name>
    </ligand>
</feature>
<evidence type="ECO:0000259" key="9">
    <source>
        <dbReference type="PROSITE" id="PS51918"/>
    </source>
</evidence>
<dbReference type="HAMAP" id="MF_00917">
    <property type="entry name" value="QueE"/>
    <property type="match status" value="1"/>
</dbReference>
<keyword evidence="4 8" id="KW-0460">Magnesium</keyword>
<reference evidence="11" key="1">
    <citation type="journal article" date="2015" name="MBio">
        <title>Genome-resolved metagenomic analysis reveals roles for candidate phyla and other microbial community members in biogeochemical transformations in oil reservoirs.</title>
        <authorList>
            <person name="Hu P."/>
            <person name="Tom L."/>
            <person name="Singh A."/>
            <person name="Thomas B.C."/>
            <person name="Baker B.J."/>
            <person name="Piceno Y.M."/>
            <person name="Andersen G.L."/>
            <person name="Banfield J.F."/>
        </authorList>
    </citation>
    <scope>NUCLEOTIDE SEQUENCE [LARGE SCALE GENOMIC DNA]</scope>
    <source>
        <strain evidence="11">56_747</strain>
    </source>
</reference>
<evidence type="ECO:0000256" key="2">
    <source>
        <dbReference type="ARBA" id="ARBA00022691"/>
    </source>
</evidence>
<evidence type="ECO:0000256" key="8">
    <source>
        <dbReference type="HAMAP-Rule" id="MF_00917"/>
    </source>
</evidence>
<dbReference type="InterPro" id="IPR024924">
    <property type="entry name" value="7-CO-7-deazaguanine_synth-like"/>
</dbReference>
<dbReference type="EMBL" id="LGFT01000011">
    <property type="protein sequence ID" value="KUK44992.1"/>
    <property type="molecule type" value="Genomic_DNA"/>
</dbReference>
<keyword evidence="7 8" id="KW-0456">Lyase</keyword>
<evidence type="ECO:0000256" key="3">
    <source>
        <dbReference type="ARBA" id="ARBA00022723"/>
    </source>
</evidence>
<feature type="binding site" evidence="8">
    <location>
        <position position="47"/>
    </location>
    <ligand>
        <name>Mg(2+)</name>
        <dbReference type="ChEBI" id="CHEBI:18420"/>
    </ligand>
</feature>
<gene>
    <name evidence="8" type="primary">queE</name>
    <name evidence="10" type="ORF">XD72_0698</name>
    <name evidence="11" type="ORF">XE07_1920</name>
</gene>
<evidence type="ECO:0000313" key="10">
    <source>
        <dbReference type="EMBL" id="KUK44992.1"/>
    </source>
</evidence>
<evidence type="ECO:0000313" key="12">
    <source>
        <dbReference type="Proteomes" id="UP000053961"/>
    </source>
</evidence>
<dbReference type="SFLD" id="SFLDS00029">
    <property type="entry name" value="Radical_SAM"/>
    <property type="match status" value="1"/>
</dbReference>
<dbReference type="InterPro" id="IPR013785">
    <property type="entry name" value="Aldolase_TIM"/>
</dbReference>
<comment type="caution">
    <text evidence="8">Lacks conserved residue(s) required for the propagation of feature annotation.</text>
</comment>
<reference evidence="12 13" key="2">
    <citation type="journal article" date="2015" name="MBio">
        <title>Genome-Resolved Metagenomic Analysis Reveals Roles for Candidate Phyla and Other Microbial Community Members in Biogeochemical Transformations in Oil Reservoirs.</title>
        <authorList>
            <person name="Hu P."/>
            <person name="Tom L."/>
            <person name="Singh A."/>
            <person name="Thomas B.C."/>
            <person name="Baker B.J."/>
            <person name="Piceno Y.M."/>
            <person name="Andersen G.L."/>
            <person name="Banfield J.F."/>
        </authorList>
    </citation>
    <scope>NUCLEOTIDE SEQUENCE [LARGE SCALE GENOMIC DNA]</scope>
    <source>
        <strain evidence="10">57_489</strain>
    </source>
</reference>
<keyword evidence="1 8" id="KW-0004">4Fe-4S</keyword>
<evidence type="ECO:0000313" key="11">
    <source>
        <dbReference type="EMBL" id="KUK95182.1"/>
    </source>
</evidence>
<dbReference type="PANTHER" id="PTHR42836">
    <property type="entry name" value="7-CARBOXY-7-DEAZAGUANINE SYNTHASE"/>
    <property type="match status" value="1"/>
</dbReference>
<feature type="binding site" evidence="8">
    <location>
        <position position="45"/>
    </location>
    <ligand>
        <name>[4Fe-4S] cluster</name>
        <dbReference type="ChEBI" id="CHEBI:49883"/>
        <note>4Fe-4S-S-AdoMet</note>
    </ligand>
</feature>
<keyword evidence="6 8" id="KW-0411">Iron-sulfur</keyword>
<dbReference type="InterPro" id="IPR058240">
    <property type="entry name" value="rSAM_sf"/>
</dbReference>
<feature type="binding site" evidence="8">
    <location>
        <begin position="44"/>
        <end position="46"/>
    </location>
    <ligand>
        <name>S-adenosyl-L-methionine</name>
        <dbReference type="ChEBI" id="CHEBI:59789"/>
    </ligand>
</feature>
<dbReference type="Proteomes" id="UP000053961">
    <property type="component" value="Unassembled WGS sequence"/>
</dbReference>
<name>A0A117MBP4_9EURY</name>
<dbReference type="Proteomes" id="UP000057043">
    <property type="component" value="Unassembled WGS sequence"/>
</dbReference>
<protein>
    <recommendedName>
        <fullName evidence="8">7-carboxy-7-deazaguanine synthase</fullName>
        <shortName evidence="8">CDG synthase</shortName>
        <ecNumber evidence="8">4.3.99.3</ecNumber>
    </recommendedName>
    <alternativeName>
        <fullName evidence="8">Archaeosine biosynthesis protein QueE</fullName>
    </alternativeName>
</protein>
<comment type="function">
    <text evidence="8">Catalyzes the complex heterocyclic radical-mediated conversion of 6-carboxy-5,6,7,8-tetrahydropterin (CPH4) to 7-carboxy-7-deazaguanine (CDG), a step common to the biosynthetic pathways of all 7-deazapurine-containing compounds.</text>
</comment>
<keyword evidence="3 8" id="KW-0479">Metal-binding</keyword>
<comment type="similarity">
    <text evidence="8">Belongs to the radical SAM superfamily. 7-carboxy-7-deazaguanine synthase family.</text>
</comment>
<dbReference type="Pfam" id="PF04055">
    <property type="entry name" value="Radical_SAM"/>
    <property type="match status" value="1"/>
</dbReference>
<keyword evidence="5 8" id="KW-0408">Iron</keyword>
<comment type="pathway">
    <text evidence="8">Purine metabolism; 7-cyano-7-deazaguanine biosynthesis.</text>
</comment>
<dbReference type="UniPathway" id="UPA00391"/>
<feature type="binding site" evidence="8">
    <location>
        <position position="38"/>
    </location>
    <ligand>
        <name>[4Fe-4S] cluster</name>
        <dbReference type="ChEBI" id="CHEBI:49883"/>
        <note>4Fe-4S-S-AdoMet</note>
    </ligand>
</feature>
<dbReference type="EC" id="4.3.99.3" evidence="8"/>
<dbReference type="CDD" id="cd01335">
    <property type="entry name" value="Radical_SAM"/>
    <property type="match status" value="1"/>
</dbReference>
<dbReference type="PATRIC" id="fig|301375.6.peg.1365"/>
<feature type="binding site" evidence="8">
    <location>
        <position position="100"/>
    </location>
    <ligand>
        <name>S-adenosyl-L-methionine</name>
        <dbReference type="ChEBI" id="CHEBI:59789"/>
    </ligand>
</feature>
<feature type="binding site" evidence="8">
    <location>
        <position position="34"/>
    </location>
    <ligand>
        <name>substrate</name>
    </ligand>
</feature>